<dbReference type="InterPro" id="IPR002081">
    <property type="entry name" value="Cryptochrome/DNA_photolyase_1"/>
</dbReference>
<feature type="site" description="Electron transfer via tryptophanyl radical" evidence="5">
    <location>
        <position position="370"/>
    </location>
</feature>
<dbReference type="RefSeq" id="WP_106179928.1">
    <property type="nucleotide sequence ID" value="NZ_PVNH01000007.1"/>
</dbReference>
<accession>A0A2T0LS82</accession>
<evidence type="ECO:0000313" key="8">
    <source>
        <dbReference type="EMBL" id="PRX46518.1"/>
    </source>
</evidence>
<dbReference type="Gene3D" id="1.10.579.10">
    <property type="entry name" value="DNA Cyclobutane Dipyrimidine Photolyase, subunit A, domain 3"/>
    <property type="match status" value="1"/>
</dbReference>
<dbReference type="PANTHER" id="PTHR11455:SF9">
    <property type="entry name" value="CRYPTOCHROME CIRCADIAN CLOCK 5 ISOFORM X1"/>
    <property type="match status" value="1"/>
</dbReference>
<dbReference type="GO" id="GO:0009416">
    <property type="term" value="P:response to light stimulus"/>
    <property type="evidence" value="ECO:0007669"/>
    <property type="project" value="TreeGrafter"/>
</dbReference>
<organism evidence="8 9">
    <name type="scientific">Prauserella shujinwangii</name>
    <dbReference type="NCBI Taxonomy" id="1453103"/>
    <lineage>
        <taxon>Bacteria</taxon>
        <taxon>Bacillati</taxon>
        <taxon>Actinomycetota</taxon>
        <taxon>Actinomycetes</taxon>
        <taxon>Pseudonocardiales</taxon>
        <taxon>Pseudonocardiaceae</taxon>
        <taxon>Prauserella</taxon>
    </lineage>
</organism>
<dbReference type="InterPro" id="IPR005101">
    <property type="entry name" value="Cryptochr/Photolyase_FAD-bd"/>
</dbReference>
<dbReference type="OrthoDB" id="9772484at2"/>
<keyword evidence="2 4" id="KW-0274">FAD</keyword>
<dbReference type="AlphaFoldDB" id="A0A2T0LS82"/>
<dbReference type="Gene3D" id="1.25.40.80">
    <property type="match status" value="1"/>
</dbReference>
<proteinExistence type="inferred from homology"/>
<feature type="binding site" evidence="4">
    <location>
        <position position="262"/>
    </location>
    <ligand>
        <name>FAD</name>
        <dbReference type="ChEBI" id="CHEBI:57692"/>
    </ligand>
</feature>
<dbReference type="GO" id="GO:0006950">
    <property type="term" value="P:response to stress"/>
    <property type="evidence" value="ECO:0007669"/>
    <property type="project" value="UniProtKB-ARBA"/>
</dbReference>
<feature type="binding site" evidence="4">
    <location>
        <begin position="231"/>
        <end position="235"/>
    </location>
    <ligand>
        <name>FAD</name>
        <dbReference type="ChEBI" id="CHEBI:57692"/>
    </ligand>
</feature>
<keyword evidence="1 4" id="KW-0285">Flavoprotein</keyword>
<sequence>MSVAIALFTRDLRVHDNPVLHAASGADRVIPLFVLDDTILGSRFNRPNRAAFLADCLRDLDAGLRGAGGRLVVRRGDVTEEVARLAREHGAAEVHVAADVSAYSHRRENALRDRLAAEGRRLHVHDAVTTAVPPGAIVPDGRDHFSVYSPYFRRWSATGKRAVLPAPARLALPRVRQGGLPRRADICPGGEVAPELPEGGERAGRALLERWLAGPVRDYGTARDDLAADGTSRLSAHLHFGTLSPTEVVVRAATGSAGAAEFVRQVAWRDFHHQVLAARPRAASEDYRTHRDRWRRSERDFTAWREGRTGYPVVDAGMRQLRREGWLHNRARLIVGSFLTKTLYLDWRWGARHFMDLLVDGDVANNQLNWQWIAGTGTDSRPNRVLNPLLQARRYDPEGDYVRRYVPELAEIAGAAVHEPWKLPAERRARLDYPEPIVDLREGADRFRTARGKRAPARVS</sequence>
<feature type="site" description="Electron transfer via tryptophanyl radical" evidence="5">
    <location>
        <position position="347"/>
    </location>
</feature>
<evidence type="ECO:0000256" key="5">
    <source>
        <dbReference type="PIRSR" id="PIRSR602081-2"/>
    </source>
</evidence>
<feature type="binding site" evidence="4">
    <location>
        <position position="219"/>
    </location>
    <ligand>
        <name>FAD</name>
        <dbReference type="ChEBI" id="CHEBI:57692"/>
    </ligand>
</feature>
<dbReference type="InterPro" id="IPR006050">
    <property type="entry name" value="DNA_photolyase_N"/>
</dbReference>
<dbReference type="PANTHER" id="PTHR11455">
    <property type="entry name" value="CRYPTOCHROME"/>
    <property type="match status" value="1"/>
</dbReference>
<feature type="binding site" evidence="4">
    <location>
        <begin position="360"/>
        <end position="362"/>
    </location>
    <ligand>
        <name>FAD</name>
        <dbReference type="ChEBI" id="CHEBI:57692"/>
    </ligand>
</feature>
<dbReference type="EMBL" id="PVNH01000007">
    <property type="protein sequence ID" value="PRX46518.1"/>
    <property type="molecule type" value="Genomic_DNA"/>
</dbReference>
<evidence type="ECO:0000256" key="1">
    <source>
        <dbReference type="ARBA" id="ARBA00022630"/>
    </source>
</evidence>
<dbReference type="PROSITE" id="PS51645">
    <property type="entry name" value="PHR_CRY_ALPHA_BETA"/>
    <property type="match status" value="1"/>
</dbReference>
<dbReference type="InterPro" id="IPR018394">
    <property type="entry name" value="DNA_photolyase_1_CS_C"/>
</dbReference>
<protein>
    <submittedName>
        <fullName evidence="8">Deoxyribodipyrimidine photo-lyase</fullName>
    </submittedName>
</protein>
<dbReference type="Gene3D" id="3.40.50.620">
    <property type="entry name" value="HUPs"/>
    <property type="match status" value="1"/>
</dbReference>
<keyword evidence="8" id="KW-0456">Lyase</keyword>
<comment type="similarity">
    <text evidence="6">Belongs to the DNA photolyase family.</text>
</comment>
<feature type="site" description="Electron transfer via tryptophanyl radical" evidence="5">
    <location>
        <position position="294"/>
    </location>
</feature>
<dbReference type="InterPro" id="IPR036134">
    <property type="entry name" value="Crypto/Photolyase_FAD-like_sf"/>
</dbReference>
<dbReference type="PROSITE" id="PS00394">
    <property type="entry name" value="DNA_PHOTOLYASES_1_1"/>
    <property type="match status" value="1"/>
</dbReference>
<dbReference type="GO" id="GO:0006139">
    <property type="term" value="P:nucleobase-containing compound metabolic process"/>
    <property type="evidence" value="ECO:0007669"/>
    <property type="project" value="UniProtKB-ARBA"/>
</dbReference>
<dbReference type="SUPFAM" id="SSF48173">
    <property type="entry name" value="Cryptochrome/photolyase FAD-binding domain"/>
    <property type="match status" value="1"/>
</dbReference>
<evidence type="ECO:0000256" key="4">
    <source>
        <dbReference type="PIRSR" id="PIRSR602081-1"/>
    </source>
</evidence>
<evidence type="ECO:0000256" key="6">
    <source>
        <dbReference type="RuleBase" id="RU004182"/>
    </source>
</evidence>
<dbReference type="Pfam" id="PF00875">
    <property type="entry name" value="DNA_photolyase"/>
    <property type="match status" value="1"/>
</dbReference>
<comment type="cofactor">
    <cofactor evidence="4">
        <name>FAD</name>
        <dbReference type="ChEBI" id="CHEBI:57692"/>
    </cofactor>
    <text evidence="4">Binds 1 FAD per subunit.</text>
</comment>
<evidence type="ECO:0000313" key="9">
    <source>
        <dbReference type="Proteomes" id="UP000238362"/>
    </source>
</evidence>
<dbReference type="GO" id="GO:0071949">
    <property type="term" value="F:FAD binding"/>
    <property type="evidence" value="ECO:0007669"/>
    <property type="project" value="TreeGrafter"/>
</dbReference>
<comment type="caution">
    <text evidence="8">The sequence shown here is derived from an EMBL/GenBank/DDBJ whole genome shotgun (WGS) entry which is preliminary data.</text>
</comment>
<reference evidence="8 9" key="1">
    <citation type="submission" date="2018-03" db="EMBL/GenBank/DDBJ databases">
        <title>Genomic Encyclopedia of Type Strains, Phase III (KMG-III): the genomes of soil and plant-associated and newly described type strains.</title>
        <authorList>
            <person name="Whitman W."/>
        </authorList>
    </citation>
    <scope>NUCLEOTIDE SEQUENCE [LARGE SCALE GENOMIC DNA]</scope>
    <source>
        <strain evidence="8 9">CGMCC 4.7125</strain>
    </source>
</reference>
<dbReference type="GO" id="GO:0003904">
    <property type="term" value="F:deoxyribodipyrimidine photo-lyase activity"/>
    <property type="evidence" value="ECO:0007669"/>
    <property type="project" value="TreeGrafter"/>
</dbReference>
<evidence type="ECO:0000256" key="3">
    <source>
        <dbReference type="ARBA" id="ARBA00022991"/>
    </source>
</evidence>
<dbReference type="GO" id="GO:0003677">
    <property type="term" value="F:DNA binding"/>
    <property type="evidence" value="ECO:0007669"/>
    <property type="project" value="TreeGrafter"/>
</dbReference>
<evidence type="ECO:0000259" key="7">
    <source>
        <dbReference type="PROSITE" id="PS51645"/>
    </source>
</evidence>
<dbReference type="InterPro" id="IPR014729">
    <property type="entry name" value="Rossmann-like_a/b/a_fold"/>
</dbReference>
<evidence type="ECO:0000256" key="2">
    <source>
        <dbReference type="ARBA" id="ARBA00022827"/>
    </source>
</evidence>
<name>A0A2T0LS82_9PSEU</name>
<keyword evidence="9" id="KW-1185">Reference proteome</keyword>
<dbReference type="InterPro" id="IPR036155">
    <property type="entry name" value="Crypto/Photolyase_N_sf"/>
</dbReference>
<dbReference type="Proteomes" id="UP000238362">
    <property type="component" value="Unassembled WGS sequence"/>
</dbReference>
<gene>
    <name evidence="8" type="ORF">B0I33_10795</name>
</gene>
<feature type="domain" description="Photolyase/cryptochrome alpha/beta" evidence="7">
    <location>
        <begin position="2"/>
        <end position="130"/>
    </location>
</feature>
<dbReference type="SUPFAM" id="SSF52425">
    <property type="entry name" value="Cryptochrome/photolyase, N-terminal domain"/>
    <property type="match status" value="1"/>
</dbReference>
<keyword evidence="3 6" id="KW-0157">Chromophore</keyword>
<dbReference type="PRINTS" id="PR00147">
    <property type="entry name" value="DNAPHOTLYASE"/>
</dbReference>
<dbReference type="Pfam" id="PF03441">
    <property type="entry name" value="FAD_binding_7"/>
    <property type="match status" value="1"/>
</dbReference>